<keyword evidence="3" id="KW-1185">Reference proteome</keyword>
<sequence length="258" mass="28871">MAVPDDPTTLRSPGMCRFFAGVMKRQMSRGFRAVRVLKPGLPDIPEGRPIVFYSNHPGWWDPAFYMVLQTLLLPDREGYGPMEADALEKYRFMKRIGIFGVDPGTRAGAARFLRVGTHVLSKPDRCIWMTAQGRFADPRERPVTLRTGLAHLMARVPDACAIPLAMEYPFWSEKRPEALCHFGRPVDPSGNARDWQDALEDGLTAAQDRLAEAAMARDPAEFDTILGGARGVGGIYGGWSRLRAFVEGRRYDPDHITH</sequence>
<feature type="domain" description="Phospholipid/glycerol acyltransferase" evidence="1">
    <location>
        <begin position="50"/>
        <end position="169"/>
    </location>
</feature>
<dbReference type="GO" id="GO:0016746">
    <property type="term" value="F:acyltransferase activity"/>
    <property type="evidence" value="ECO:0007669"/>
    <property type="project" value="InterPro"/>
</dbReference>
<dbReference type="EMBL" id="ONZF01000008">
    <property type="protein sequence ID" value="SPJ25296.1"/>
    <property type="molecule type" value="Genomic_DNA"/>
</dbReference>
<reference evidence="2 3" key="1">
    <citation type="submission" date="2018-03" db="EMBL/GenBank/DDBJ databases">
        <authorList>
            <person name="Keele B.F."/>
        </authorList>
    </citation>
    <scope>NUCLEOTIDE SEQUENCE [LARGE SCALE GENOMIC DNA]</scope>
    <source>
        <strain evidence="2 3">CECT 8504</strain>
    </source>
</reference>
<dbReference type="CDD" id="cd06551">
    <property type="entry name" value="LPLAT"/>
    <property type="match status" value="1"/>
</dbReference>
<gene>
    <name evidence="2" type="ORF">PAA8504_03147</name>
</gene>
<dbReference type="InterPro" id="IPR002123">
    <property type="entry name" value="Plipid/glycerol_acylTrfase"/>
</dbReference>
<dbReference type="Proteomes" id="UP000244912">
    <property type="component" value="Unassembled WGS sequence"/>
</dbReference>
<name>A0A2R8BYX7_9RHOB</name>
<dbReference type="SUPFAM" id="SSF69593">
    <property type="entry name" value="Glycerol-3-phosphate (1)-acyltransferase"/>
    <property type="match status" value="1"/>
</dbReference>
<organism evidence="2 3">
    <name type="scientific">Palleronia abyssalis</name>
    <dbReference type="NCBI Taxonomy" id="1501240"/>
    <lineage>
        <taxon>Bacteria</taxon>
        <taxon>Pseudomonadati</taxon>
        <taxon>Pseudomonadota</taxon>
        <taxon>Alphaproteobacteria</taxon>
        <taxon>Rhodobacterales</taxon>
        <taxon>Roseobacteraceae</taxon>
        <taxon>Palleronia</taxon>
    </lineage>
</organism>
<proteinExistence type="predicted"/>
<evidence type="ECO:0000313" key="3">
    <source>
        <dbReference type="Proteomes" id="UP000244912"/>
    </source>
</evidence>
<evidence type="ECO:0000259" key="1">
    <source>
        <dbReference type="SMART" id="SM00563"/>
    </source>
</evidence>
<dbReference type="SMART" id="SM00563">
    <property type="entry name" value="PlsC"/>
    <property type="match status" value="1"/>
</dbReference>
<protein>
    <recommendedName>
        <fullName evidence="1">Phospholipid/glycerol acyltransferase domain-containing protein</fullName>
    </recommendedName>
</protein>
<dbReference type="AlphaFoldDB" id="A0A2R8BYX7"/>
<evidence type="ECO:0000313" key="2">
    <source>
        <dbReference type="EMBL" id="SPJ25296.1"/>
    </source>
</evidence>
<accession>A0A2R8BYX7</accession>